<dbReference type="EMBL" id="JAWDGP010006857">
    <property type="protein sequence ID" value="KAK3734214.1"/>
    <property type="molecule type" value="Genomic_DNA"/>
</dbReference>
<sequence>MSFTLRCPVATMCGDQTLTTTRHAGDSSYSPTVNNNAHTPLPGEVRDARQISGQLLWSGHSHRDQPTGVTRSELLD</sequence>
<protein>
    <submittedName>
        <fullName evidence="2">Uncharacterized protein</fullName>
    </submittedName>
</protein>
<evidence type="ECO:0000313" key="2">
    <source>
        <dbReference type="EMBL" id="KAK3734214.1"/>
    </source>
</evidence>
<dbReference type="Proteomes" id="UP001283361">
    <property type="component" value="Unassembled WGS sequence"/>
</dbReference>
<evidence type="ECO:0000313" key="3">
    <source>
        <dbReference type="Proteomes" id="UP001283361"/>
    </source>
</evidence>
<dbReference type="AlphaFoldDB" id="A0AAE0Y637"/>
<accession>A0AAE0Y637</accession>
<name>A0AAE0Y637_9GAST</name>
<gene>
    <name evidence="2" type="ORF">RRG08_006747</name>
</gene>
<proteinExistence type="predicted"/>
<organism evidence="2 3">
    <name type="scientific">Elysia crispata</name>
    <name type="common">lettuce slug</name>
    <dbReference type="NCBI Taxonomy" id="231223"/>
    <lineage>
        <taxon>Eukaryota</taxon>
        <taxon>Metazoa</taxon>
        <taxon>Spiralia</taxon>
        <taxon>Lophotrochozoa</taxon>
        <taxon>Mollusca</taxon>
        <taxon>Gastropoda</taxon>
        <taxon>Heterobranchia</taxon>
        <taxon>Euthyneura</taxon>
        <taxon>Panpulmonata</taxon>
        <taxon>Sacoglossa</taxon>
        <taxon>Placobranchoidea</taxon>
        <taxon>Plakobranchidae</taxon>
        <taxon>Elysia</taxon>
    </lineage>
</organism>
<feature type="region of interest" description="Disordered" evidence="1">
    <location>
        <begin position="57"/>
        <end position="76"/>
    </location>
</feature>
<keyword evidence="3" id="KW-1185">Reference proteome</keyword>
<evidence type="ECO:0000256" key="1">
    <source>
        <dbReference type="SAM" id="MobiDB-lite"/>
    </source>
</evidence>
<reference evidence="2" key="1">
    <citation type="journal article" date="2023" name="G3 (Bethesda)">
        <title>A reference genome for the long-term kleptoplast-retaining sea slug Elysia crispata morphotype clarki.</title>
        <authorList>
            <person name="Eastman K.E."/>
            <person name="Pendleton A.L."/>
            <person name="Shaikh M.A."/>
            <person name="Suttiyut T."/>
            <person name="Ogas R."/>
            <person name="Tomko P."/>
            <person name="Gavelis G."/>
            <person name="Widhalm J.R."/>
            <person name="Wisecaver J.H."/>
        </authorList>
    </citation>
    <scope>NUCLEOTIDE SEQUENCE</scope>
    <source>
        <strain evidence="2">ECLA1</strain>
    </source>
</reference>
<comment type="caution">
    <text evidence="2">The sequence shown here is derived from an EMBL/GenBank/DDBJ whole genome shotgun (WGS) entry which is preliminary data.</text>
</comment>